<evidence type="ECO:0000256" key="2">
    <source>
        <dbReference type="SAM" id="SignalP"/>
    </source>
</evidence>
<feature type="compositionally biased region" description="Polar residues" evidence="1">
    <location>
        <begin position="25"/>
        <end position="37"/>
    </location>
</feature>
<dbReference type="EMBL" id="OBMR01000002">
    <property type="protein sequence ID" value="SOB92613.1"/>
    <property type="molecule type" value="Genomic_DNA"/>
</dbReference>
<reference evidence="3 4" key="1">
    <citation type="submission" date="2017-08" db="EMBL/GenBank/DDBJ databases">
        <authorList>
            <person name="de Groot N.N."/>
        </authorList>
    </citation>
    <scope>NUCLEOTIDE SEQUENCE [LARGE SCALE GENOMIC DNA]</scope>
    <source>
        <strain evidence="3 4">DSM 9787</strain>
    </source>
</reference>
<feature type="region of interest" description="Disordered" evidence="1">
    <location>
        <begin position="25"/>
        <end position="49"/>
    </location>
</feature>
<dbReference type="PROSITE" id="PS51257">
    <property type="entry name" value="PROKAR_LIPOPROTEIN"/>
    <property type="match status" value="1"/>
</dbReference>
<evidence type="ECO:0000313" key="3">
    <source>
        <dbReference type="EMBL" id="SOB92613.1"/>
    </source>
</evidence>
<proteinExistence type="predicted"/>
<name>A0A285RES9_9FIRM</name>
<organism evidence="3 4">
    <name type="scientific">Pseudobutyrivibrio ruminis DSM 9787</name>
    <dbReference type="NCBI Taxonomy" id="1123011"/>
    <lineage>
        <taxon>Bacteria</taxon>
        <taxon>Bacillati</taxon>
        <taxon>Bacillota</taxon>
        <taxon>Clostridia</taxon>
        <taxon>Lachnospirales</taxon>
        <taxon>Lachnospiraceae</taxon>
        <taxon>Pseudobutyrivibrio</taxon>
    </lineage>
</organism>
<sequence length="218" mass="24361">MKKIVSILLISLMLSIAMGCGSTNSEKIQGDSQSATNHTDEEDVNNDTNQKVEVDEGLLEVEVTLPASFFSDSEEEVTQESLEEKIKDEDGIKSVKLNEDGSVTYEMTKKKQKEMLDEIKESIDESCQSLVDNEDTSFVSIEYNDDVTEFTCVMTNTEPNLSESFSVISIYLLGAYYNTFAGESDFDVKVQYVNEESGETVYEGSYQEWLKKAEASGN</sequence>
<keyword evidence="2" id="KW-0732">Signal</keyword>
<accession>A0A285RES9</accession>
<evidence type="ECO:0008006" key="5">
    <source>
        <dbReference type="Google" id="ProtNLM"/>
    </source>
</evidence>
<evidence type="ECO:0000256" key="1">
    <source>
        <dbReference type="SAM" id="MobiDB-lite"/>
    </source>
</evidence>
<feature type="signal peptide" evidence="2">
    <location>
        <begin position="1"/>
        <end position="19"/>
    </location>
</feature>
<gene>
    <name evidence="3" type="ORF">SAMN02910411_0943</name>
</gene>
<feature type="chain" id="PRO_5039048250" description="Antigen I/II N-terminal domain-containing protein" evidence="2">
    <location>
        <begin position="20"/>
        <end position="218"/>
    </location>
</feature>
<dbReference type="AlphaFoldDB" id="A0A285RES9"/>
<dbReference type="Proteomes" id="UP000219563">
    <property type="component" value="Unassembled WGS sequence"/>
</dbReference>
<evidence type="ECO:0000313" key="4">
    <source>
        <dbReference type="Proteomes" id="UP000219563"/>
    </source>
</evidence>
<protein>
    <recommendedName>
        <fullName evidence="5">Antigen I/II N-terminal domain-containing protein</fullName>
    </recommendedName>
</protein>
<dbReference type="RefSeq" id="WP_097075619.1">
    <property type="nucleotide sequence ID" value="NZ_OBMR01000002.1"/>
</dbReference>